<evidence type="ECO:0000259" key="9">
    <source>
        <dbReference type="PROSITE" id="PS50893"/>
    </source>
</evidence>
<dbReference type="CDD" id="cd18542">
    <property type="entry name" value="ABC_6TM_YknU_like"/>
    <property type="match status" value="1"/>
</dbReference>
<evidence type="ECO:0000256" key="2">
    <source>
        <dbReference type="ARBA" id="ARBA00022448"/>
    </source>
</evidence>
<evidence type="ECO:0000256" key="6">
    <source>
        <dbReference type="ARBA" id="ARBA00022989"/>
    </source>
</evidence>
<dbReference type="InterPro" id="IPR027417">
    <property type="entry name" value="P-loop_NTPase"/>
</dbReference>
<evidence type="ECO:0000256" key="7">
    <source>
        <dbReference type="ARBA" id="ARBA00023136"/>
    </source>
</evidence>
<dbReference type="InterPro" id="IPR017871">
    <property type="entry name" value="ABC_transporter-like_CS"/>
</dbReference>
<name>A0A2Z4AIN5_9BACT</name>
<dbReference type="Pfam" id="PF00005">
    <property type="entry name" value="ABC_tran"/>
    <property type="match status" value="1"/>
</dbReference>
<dbReference type="SUPFAM" id="SSF52540">
    <property type="entry name" value="P-loop containing nucleoside triphosphate hydrolases"/>
    <property type="match status" value="1"/>
</dbReference>
<dbReference type="AlphaFoldDB" id="A0A2Z4AIN5"/>
<feature type="transmembrane region" description="Helical" evidence="8">
    <location>
        <begin position="139"/>
        <end position="157"/>
    </location>
</feature>
<gene>
    <name evidence="11" type="ORF">DF168_01186</name>
</gene>
<dbReference type="GO" id="GO:0005524">
    <property type="term" value="F:ATP binding"/>
    <property type="evidence" value="ECO:0007669"/>
    <property type="project" value="UniProtKB-KW"/>
</dbReference>
<dbReference type="InterPro" id="IPR036640">
    <property type="entry name" value="ABC1_TM_sf"/>
</dbReference>
<protein>
    <submittedName>
        <fullName evidence="11">Putative ABC transporter ATP-binding protein</fullName>
    </submittedName>
</protein>
<dbReference type="GO" id="GO:0016887">
    <property type="term" value="F:ATP hydrolysis activity"/>
    <property type="evidence" value="ECO:0007669"/>
    <property type="project" value="InterPro"/>
</dbReference>
<dbReference type="PROSITE" id="PS50893">
    <property type="entry name" value="ABC_TRANSPORTER_2"/>
    <property type="match status" value="1"/>
</dbReference>
<dbReference type="InterPro" id="IPR003439">
    <property type="entry name" value="ABC_transporter-like_ATP-bd"/>
</dbReference>
<dbReference type="PROSITE" id="PS50929">
    <property type="entry name" value="ABC_TM1F"/>
    <property type="match status" value="1"/>
</dbReference>
<feature type="transmembrane region" description="Helical" evidence="8">
    <location>
        <begin position="55"/>
        <end position="73"/>
    </location>
</feature>
<dbReference type="GO" id="GO:0005886">
    <property type="term" value="C:plasma membrane"/>
    <property type="evidence" value="ECO:0007669"/>
    <property type="project" value="UniProtKB-SubCell"/>
</dbReference>
<dbReference type="Pfam" id="PF00664">
    <property type="entry name" value="ABC_membrane"/>
    <property type="match status" value="1"/>
</dbReference>
<keyword evidence="2" id="KW-0813">Transport</keyword>
<dbReference type="PROSITE" id="PS00211">
    <property type="entry name" value="ABC_TRANSPORTER_1"/>
    <property type="match status" value="1"/>
</dbReference>
<dbReference type="EMBL" id="CP029803">
    <property type="protein sequence ID" value="AWT59987.1"/>
    <property type="molecule type" value="Genomic_DNA"/>
</dbReference>
<proteinExistence type="predicted"/>
<comment type="subcellular location">
    <subcellularLocation>
        <location evidence="1">Cell membrane</location>
        <topology evidence="1">Multi-pass membrane protein</topology>
    </subcellularLocation>
</comment>
<dbReference type="InterPro" id="IPR011527">
    <property type="entry name" value="ABC1_TM_dom"/>
</dbReference>
<dbReference type="GO" id="GO:0015421">
    <property type="term" value="F:ABC-type oligopeptide transporter activity"/>
    <property type="evidence" value="ECO:0007669"/>
    <property type="project" value="TreeGrafter"/>
</dbReference>
<evidence type="ECO:0000256" key="4">
    <source>
        <dbReference type="ARBA" id="ARBA00022741"/>
    </source>
</evidence>
<evidence type="ECO:0000256" key="8">
    <source>
        <dbReference type="SAM" id="Phobius"/>
    </source>
</evidence>
<dbReference type="Gene3D" id="3.40.50.300">
    <property type="entry name" value="P-loop containing nucleotide triphosphate hydrolases"/>
    <property type="match status" value="1"/>
</dbReference>
<feature type="domain" description="ABC transmembrane type-1" evidence="10">
    <location>
        <begin position="23"/>
        <end position="306"/>
    </location>
</feature>
<dbReference type="Proteomes" id="UP000247465">
    <property type="component" value="Chromosome"/>
</dbReference>
<evidence type="ECO:0000256" key="5">
    <source>
        <dbReference type="ARBA" id="ARBA00022840"/>
    </source>
</evidence>
<dbReference type="SUPFAM" id="SSF90123">
    <property type="entry name" value="ABC transporter transmembrane region"/>
    <property type="match status" value="1"/>
</dbReference>
<evidence type="ECO:0000259" key="10">
    <source>
        <dbReference type="PROSITE" id="PS50929"/>
    </source>
</evidence>
<organism evidence="11 12">
    <name type="scientific">Candidatus Moanibacter tarae</name>
    <dbReference type="NCBI Taxonomy" id="2200854"/>
    <lineage>
        <taxon>Bacteria</taxon>
        <taxon>Pseudomonadati</taxon>
        <taxon>Verrucomicrobiota</taxon>
        <taxon>Opitutia</taxon>
        <taxon>Puniceicoccales</taxon>
        <taxon>Puniceicoccales incertae sedis</taxon>
        <taxon>Candidatus Moanibacter</taxon>
    </lineage>
</organism>
<sequence>MKIILRIIGITLQNRAYLLAAYASMFGATAAYMFLPKYIGSAVDELAGILQAPGGLSSNLTPIALIIMALYIVRGLLSYLQMYFGDALAQFVAYKIRNEFYDHVQYLSFGCHDRLHTGNLMSRAIVDVESIRRFINMGLVRAPYYCGLFLIVAVVLIRLDWRLGLASIFFMPIVAFKTGKVRLKMRELWLSAQEKMGQLTTVLQENLTGVKVVKAFASEKHEEAQFETYNAKVASEMVEAEKLQASNNSFTLFSFQFSMGIILWFGGWRVINGHISLGELTQFIIYMQMLALPVRMVGWLVNAYARAVAAGERLFEILDSKTEVLEIENPVDLTRVTGHVHFEKVSFEYQPGTPTLREIEIDVPPGNVVALLGPPGSGKSTIVNLLSRFYEFKSGSIQIDGIDVREVTLESLRRNIGIVHQDVFLFTTSIRNNITYGCETATHEDAIAAAKVAQLHDFIENLPQGYDTIVGERGSTLSGGQRQRLSIARAVILDPPILVLDDSTSSVDAETEQLIREAMESVMEGRTTFVIAHRLSTIYRADIILVLKNGAIVERGKHKELLNANGFYKNIYDLQLRPQEEVMRDINVPVTLRKQINS</sequence>
<keyword evidence="6 8" id="KW-1133">Transmembrane helix</keyword>
<dbReference type="InterPro" id="IPR003593">
    <property type="entry name" value="AAA+_ATPase"/>
</dbReference>
<feature type="domain" description="ABC transporter" evidence="9">
    <location>
        <begin position="340"/>
        <end position="574"/>
    </location>
</feature>
<keyword evidence="7 8" id="KW-0472">Membrane</keyword>
<evidence type="ECO:0000313" key="12">
    <source>
        <dbReference type="Proteomes" id="UP000247465"/>
    </source>
</evidence>
<dbReference type="FunFam" id="3.40.50.300:FF:000287">
    <property type="entry name" value="Multidrug ABC transporter ATP-binding protein"/>
    <property type="match status" value="1"/>
</dbReference>
<dbReference type="InterPro" id="IPR039421">
    <property type="entry name" value="Type_1_exporter"/>
</dbReference>
<dbReference type="Gene3D" id="1.20.1560.10">
    <property type="entry name" value="ABC transporter type 1, transmembrane domain"/>
    <property type="match status" value="1"/>
</dbReference>
<evidence type="ECO:0000256" key="3">
    <source>
        <dbReference type="ARBA" id="ARBA00022692"/>
    </source>
</evidence>
<keyword evidence="4" id="KW-0547">Nucleotide-binding</keyword>
<keyword evidence="3 8" id="KW-0812">Transmembrane</keyword>
<dbReference type="SMART" id="SM00382">
    <property type="entry name" value="AAA"/>
    <property type="match status" value="1"/>
</dbReference>
<feature type="transmembrane region" description="Helical" evidence="8">
    <location>
        <begin position="16"/>
        <end position="35"/>
    </location>
</feature>
<evidence type="ECO:0000256" key="1">
    <source>
        <dbReference type="ARBA" id="ARBA00004651"/>
    </source>
</evidence>
<accession>A0A2Z4AIN5</accession>
<reference evidence="11 12" key="1">
    <citation type="submission" date="2018-06" db="EMBL/GenBank/DDBJ databases">
        <title>Draft Genome Sequence of a Novel Marine Bacterium Related to the Verrucomicrobia.</title>
        <authorList>
            <person name="Vosseberg J."/>
            <person name="Martijn J."/>
            <person name="Ettema T.J.G."/>
        </authorList>
    </citation>
    <scope>NUCLEOTIDE SEQUENCE [LARGE SCALE GENOMIC DNA]</scope>
    <source>
        <strain evidence="11">TARA_B100001123</strain>
    </source>
</reference>
<evidence type="ECO:0000313" key="11">
    <source>
        <dbReference type="EMBL" id="AWT59987.1"/>
    </source>
</evidence>
<keyword evidence="5 11" id="KW-0067">ATP-binding</keyword>
<dbReference type="KEGG" id="mtar:DF168_01186"/>
<dbReference type="PANTHER" id="PTHR43394">
    <property type="entry name" value="ATP-DEPENDENT PERMEASE MDL1, MITOCHONDRIAL"/>
    <property type="match status" value="1"/>
</dbReference>
<dbReference type="PANTHER" id="PTHR43394:SF1">
    <property type="entry name" value="ATP-BINDING CASSETTE SUB-FAMILY B MEMBER 10, MITOCHONDRIAL"/>
    <property type="match status" value="1"/>
</dbReference>